<evidence type="ECO:0000313" key="2">
    <source>
        <dbReference type="Proteomes" id="UP000595437"/>
    </source>
</evidence>
<proteinExistence type="predicted"/>
<name>A0A7T8GSD5_CALRO</name>
<keyword evidence="2" id="KW-1185">Reference proteome</keyword>
<feature type="non-terminal residue" evidence="1">
    <location>
        <position position="1"/>
    </location>
</feature>
<dbReference type="AlphaFoldDB" id="A0A7T8GSD5"/>
<evidence type="ECO:0000313" key="1">
    <source>
        <dbReference type="EMBL" id="QQP36857.1"/>
    </source>
</evidence>
<organism evidence="1 2">
    <name type="scientific">Caligus rogercresseyi</name>
    <name type="common">Sea louse</name>
    <dbReference type="NCBI Taxonomy" id="217165"/>
    <lineage>
        <taxon>Eukaryota</taxon>
        <taxon>Metazoa</taxon>
        <taxon>Ecdysozoa</taxon>
        <taxon>Arthropoda</taxon>
        <taxon>Crustacea</taxon>
        <taxon>Multicrustacea</taxon>
        <taxon>Hexanauplia</taxon>
        <taxon>Copepoda</taxon>
        <taxon>Siphonostomatoida</taxon>
        <taxon>Caligidae</taxon>
        <taxon>Caligus</taxon>
    </lineage>
</organism>
<dbReference type="EMBL" id="CP045905">
    <property type="protein sequence ID" value="QQP36857.1"/>
    <property type="molecule type" value="Genomic_DNA"/>
</dbReference>
<sequence>KMGLYTHRRWVLWFSQDNYNTVRLQTAANEPSNSVYYNFSLLQLVRSAVRLETRRSFGSNSLKIS</sequence>
<gene>
    <name evidence="1" type="ORF">FKW44_022078</name>
</gene>
<dbReference type="Proteomes" id="UP000595437">
    <property type="component" value="Chromosome 16"/>
</dbReference>
<accession>A0A7T8GSD5</accession>
<protein>
    <submittedName>
        <fullName evidence="1">Uncharacterized protein</fullName>
    </submittedName>
</protein>
<reference evidence="2" key="1">
    <citation type="submission" date="2021-01" db="EMBL/GenBank/DDBJ databases">
        <title>Caligus Genome Assembly.</title>
        <authorList>
            <person name="Gallardo-Escarate C."/>
        </authorList>
    </citation>
    <scope>NUCLEOTIDE SEQUENCE [LARGE SCALE GENOMIC DNA]</scope>
</reference>